<keyword evidence="11" id="KW-1185">Reference proteome</keyword>
<keyword evidence="5 7" id="KW-1133">Transmembrane helix</keyword>
<dbReference type="CDD" id="cd06261">
    <property type="entry name" value="TM_PBP2"/>
    <property type="match status" value="1"/>
</dbReference>
<comment type="similarity">
    <text evidence="7">Belongs to the binding-protein-dependent transport system permease family.</text>
</comment>
<name>A0A0F5LUL3_9HYPH</name>
<evidence type="ECO:0000256" key="1">
    <source>
        <dbReference type="ARBA" id="ARBA00004651"/>
    </source>
</evidence>
<dbReference type="OrthoDB" id="9812701at2"/>
<evidence type="ECO:0000313" key="12">
    <source>
        <dbReference type="Proteomes" id="UP000184533"/>
    </source>
</evidence>
<dbReference type="InterPro" id="IPR000515">
    <property type="entry name" value="MetI-like"/>
</dbReference>
<evidence type="ECO:0000313" key="9">
    <source>
        <dbReference type="EMBL" id="KKB86013.1"/>
    </source>
</evidence>
<dbReference type="SUPFAM" id="SSF161098">
    <property type="entry name" value="MetI-like"/>
    <property type="match status" value="1"/>
</dbReference>
<dbReference type="PANTHER" id="PTHR43386:SF25">
    <property type="entry name" value="PEPTIDE ABC TRANSPORTER PERMEASE PROTEIN"/>
    <property type="match status" value="1"/>
</dbReference>
<gene>
    <name evidence="10" type="ORF">SAMN02745223_02416</name>
    <name evidence="9" type="ORF">VW29_04565</name>
</gene>
<dbReference type="AlphaFoldDB" id="A0A0F5LUL3"/>
<dbReference type="GO" id="GO:0005886">
    <property type="term" value="C:plasma membrane"/>
    <property type="evidence" value="ECO:0007669"/>
    <property type="project" value="UniProtKB-SubCell"/>
</dbReference>
<evidence type="ECO:0000256" key="3">
    <source>
        <dbReference type="ARBA" id="ARBA00022475"/>
    </source>
</evidence>
<evidence type="ECO:0000256" key="2">
    <source>
        <dbReference type="ARBA" id="ARBA00022448"/>
    </source>
</evidence>
<dbReference type="RefSeq" id="WP_046134117.1">
    <property type="nucleotide sequence ID" value="NZ_FQVC01000007.1"/>
</dbReference>
<dbReference type="PATRIC" id="fig|1121477.3.peg.1992"/>
<dbReference type="Proteomes" id="UP000033608">
    <property type="component" value="Unassembled WGS sequence"/>
</dbReference>
<reference evidence="9 11" key="1">
    <citation type="submission" date="2015-03" db="EMBL/GenBank/DDBJ databases">
        <authorList>
            <person name="Hassan Y.I."/>
            <person name="Lepp D."/>
            <person name="Zhou T."/>
        </authorList>
    </citation>
    <scope>NUCLEOTIDE SEQUENCE [LARGE SCALE GENOMIC DNA]</scope>
    <source>
        <strain evidence="9 11">DSM 17137</strain>
    </source>
</reference>
<evidence type="ECO:0000256" key="7">
    <source>
        <dbReference type="RuleBase" id="RU363032"/>
    </source>
</evidence>
<dbReference type="Gene3D" id="1.10.3720.10">
    <property type="entry name" value="MetI-like"/>
    <property type="match status" value="1"/>
</dbReference>
<keyword evidence="3" id="KW-1003">Cell membrane</keyword>
<comment type="subcellular location">
    <subcellularLocation>
        <location evidence="1 7">Cell membrane</location>
        <topology evidence="1 7">Multi-pass membrane protein</topology>
    </subcellularLocation>
</comment>
<dbReference type="EMBL" id="FQVC01000007">
    <property type="protein sequence ID" value="SHF37276.1"/>
    <property type="molecule type" value="Genomic_DNA"/>
</dbReference>
<dbReference type="PROSITE" id="PS50928">
    <property type="entry name" value="ABC_TM1"/>
    <property type="match status" value="1"/>
</dbReference>
<keyword evidence="4 7" id="KW-0812">Transmembrane</keyword>
<dbReference type="PANTHER" id="PTHR43386">
    <property type="entry name" value="OLIGOPEPTIDE TRANSPORT SYSTEM PERMEASE PROTEIN APPC"/>
    <property type="match status" value="1"/>
</dbReference>
<evidence type="ECO:0000313" key="10">
    <source>
        <dbReference type="EMBL" id="SHF37276.1"/>
    </source>
</evidence>
<proteinExistence type="inferred from homology"/>
<feature type="transmembrane region" description="Helical" evidence="7">
    <location>
        <begin position="198"/>
        <end position="222"/>
    </location>
</feature>
<protein>
    <submittedName>
        <fullName evidence="9">Peptide ABC transporter permease</fullName>
    </submittedName>
    <submittedName>
        <fullName evidence="10">Peptide/nickel transport system permease protein</fullName>
    </submittedName>
</protein>
<accession>A0A0F5LUL3</accession>
<dbReference type="Proteomes" id="UP000184533">
    <property type="component" value="Unassembled WGS sequence"/>
</dbReference>
<evidence type="ECO:0000256" key="5">
    <source>
        <dbReference type="ARBA" id="ARBA00022989"/>
    </source>
</evidence>
<sequence length="288" mass="29956">MSTTIMPDRRPILSHPSLWIGLGATLMFALLALVSLVWTPYPIAEIDIARRFLAPSAEHWLGTDNLGRDMASLIMAGTLTSFLVAALAVAIGAGIGVPLGLAAAAWGGPLEWLVLRLTDFIFAFPAIIVAILITSLFGPGATNAIIAIGIFNIPVFARVARGGALSIKTLDFVAAARLAGLSNAGIAYRHLLPNIMSLIIVQGTIQLSLGILAEAGLSYVGLGTQPPATSLGLMLRDAQGIFLIHPWLTLVPGVCIVLIVIALNLAGDGLRDAIDPRLKAVGAPNVAA</sequence>
<dbReference type="STRING" id="1121477.SAMN02745223_02416"/>
<evidence type="ECO:0000256" key="6">
    <source>
        <dbReference type="ARBA" id="ARBA00023136"/>
    </source>
</evidence>
<evidence type="ECO:0000259" key="8">
    <source>
        <dbReference type="PROSITE" id="PS50928"/>
    </source>
</evidence>
<feature type="domain" description="ABC transmembrane type-1" evidence="8">
    <location>
        <begin position="78"/>
        <end position="267"/>
    </location>
</feature>
<evidence type="ECO:0000256" key="4">
    <source>
        <dbReference type="ARBA" id="ARBA00022692"/>
    </source>
</evidence>
<reference evidence="10 12" key="2">
    <citation type="submission" date="2016-11" db="EMBL/GenBank/DDBJ databases">
        <authorList>
            <person name="Jaros S."/>
            <person name="Januszkiewicz K."/>
            <person name="Wedrychowicz H."/>
        </authorList>
    </citation>
    <scope>NUCLEOTIDE SEQUENCE [LARGE SCALE GENOMIC DNA]</scope>
    <source>
        <strain evidence="10 12">DSM 17137</strain>
    </source>
</reference>
<feature type="transmembrane region" description="Helical" evidence="7">
    <location>
        <begin position="242"/>
        <end position="267"/>
    </location>
</feature>
<feature type="transmembrane region" description="Helical" evidence="7">
    <location>
        <begin position="12"/>
        <end position="38"/>
    </location>
</feature>
<feature type="transmembrane region" description="Helical" evidence="7">
    <location>
        <begin position="73"/>
        <end position="101"/>
    </location>
</feature>
<organism evidence="9 11">
    <name type="scientific">Devosia limi DSM 17137</name>
    <dbReference type="NCBI Taxonomy" id="1121477"/>
    <lineage>
        <taxon>Bacteria</taxon>
        <taxon>Pseudomonadati</taxon>
        <taxon>Pseudomonadota</taxon>
        <taxon>Alphaproteobacteria</taxon>
        <taxon>Hyphomicrobiales</taxon>
        <taxon>Devosiaceae</taxon>
        <taxon>Devosia</taxon>
    </lineage>
</organism>
<dbReference type="GO" id="GO:0055085">
    <property type="term" value="P:transmembrane transport"/>
    <property type="evidence" value="ECO:0007669"/>
    <property type="project" value="InterPro"/>
</dbReference>
<dbReference type="EMBL" id="LAJF01000042">
    <property type="protein sequence ID" value="KKB86013.1"/>
    <property type="molecule type" value="Genomic_DNA"/>
</dbReference>
<keyword evidence="6 7" id="KW-0472">Membrane</keyword>
<keyword evidence="2 7" id="KW-0813">Transport</keyword>
<dbReference type="InterPro" id="IPR050366">
    <property type="entry name" value="BP-dependent_transpt_permease"/>
</dbReference>
<feature type="transmembrane region" description="Helical" evidence="7">
    <location>
        <begin position="113"/>
        <end position="134"/>
    </location>
</feature>
<dbReference type="Pfam" id="PF00528">
    <property type="entry name" value="BPD_transp_1"/>
    <property type="match status" value="1"/>
</dbReference>
<dbReference type="InterPro" id="IPR035906">
    <property type="entry name" value="MetI-like_sf"/>
</dbReference>
<evidence type="ECO:0000313" key="11">
    <source>
        <dbReference type="Proteomes" id="UP000033608"/>
    </source>
</evidence>